<reference evidence="11" key="1">
    <citation type="journal article" date="2018" name="Nat. Microbiol.">
        <title>Leveraging single-cell genomics to expand the fungal tree of life.</title>
        <authorList>
            <person name="Ahrendt S.R."/>
            <person name="Quandt C.A."/>
            <person name="Ciobanu D."/>
            <person name="Clum A."/>
            <person name="Salamov A."/>
            <person name="Andreopoulos B."/>
            <person name="Cheng J.F."/>
            <person name="Woyke T."/>
            <person name="Pelin A."/>
            <person name="Henrissat B."/>
            <person name="Reynolds N.K."/>
            <person name="Benny G.L."/>
            <person name="Smith M.E."/>
            <person name="James T.Y."/>
            <person name="Grigoriev I.V."/>
        </authorList>
    </citation>
    <scope>NUCLEOTIDE SEQUENCE [LARGE SCALE GENOMIC DNA]</scope>
    <source>
        <strain evidence="11">RSA 1356</strain>
    </source>
</reference>
<dbReference type="PANTHER" id="PTHR12697:SF5">
    <property type="entry name" value="DEOXYHYPUSINE HYDROXYLASE"/>
    <property type="match status" value="1"/>
</dbReference>
<keyword evidence="9" id="KW-0963">Cytoplasm</keyword>
<dbReference type="AlphaFoldDB" id="A0A4V1IWK4"/>
<evidence type="ECO:0000256" key="4">
    <source>
        <dbReference type="ARBA" id="ARBA00022737"/>
    </source>
</evidence>
<dbReference type="GO" id="GO:0046872">
    <property type="term" value="F:metal ion binding"/>
    <property type="evidence" value="ECO:0007669"/>
    <property type="project" value="UniProtKB-KW"/>
</dbReference>
<dbReference type="SUPFAM" id="SSF48371">
    <property type="entry name" value="ARM repeat"/>
    <property type="match status" value="1"/>
</dbReference>
<evidence type="ECO:0000256" key="9">
    <source>
        <dbReference type="HAMAP-Rule" id="MF_03101"/>
    </source>
</evidence>
<comment type="cofactor">
    <cofactor evidence="9">
        <name>Fe(2+)</name>
        <dbReference type="ChEBI" id="CHEBI:29033"/>
    </cofactor>
    <text evidence="9">Binds 2 Fe(2+) ions per subunit.</text>
</comment>
<keyword evidence="7 9" id="KW-0503">Monooxygenase</keyword>
<dbReference type="InterPro" id="IPR004155">
    <property type="entry name" value="PBS_lyase_HEAT"/>
</dbReference>
<comment type="catalytic activity">
    <reaction evidence="1 9">
        <text>[eIF5A protein]-deoxyhypusine + AH2 + O2 = [eIF5A protein]-hypusine + A + H2O</text>
        <dbReference type="Rhea" id="RHEA:14101"/>
        <dbReference type="Rhea" id="RHEA-COMP:10144"/>
        <dbReference type="Rhea" id="RHEA-COMP:12592"/>
        <dbReference type="ChEBI" id="CHEBI:13193"/>
        <dbReference type="ChEBI" id="CHEBI:15377"/>
        <dbReference type="ChEBI" id="CHEBI:15379"/>
        <dbReference type="ChEBI" id="CHEBI:17499"/>
        <dbReference type="ChEBI" id="CHEBI:82657"/>
        <dbReference type="ChEBI" id="CHEBI:91175"/>
        <dbReference type="EC" id="1.14.99.29"/>
    </reaction>
</comment>
<feature type="binding site" evidence="9">
    <location>
        <position position="61"/>
    </location>
    <ligand>
        <name>Fe cation</name>
        <dbReference type="ChEBI" id="CHEBI:24875"/>
        <label>1</label>
    </ligand>
</feature>
<feature type="binding site" evidence="9">
    <location>
        <position position="222"/>
    </location>
    <ligand>
        <name>Fe cation</name>
        <dbReference type="ChEBI" id="CHEBI:24875"/>
        <label>2</label>
    </ligand>
</feature>
<proteinExistence type="inferred from homology"/>
<dbReference type="STRING" id="78915.A0A4V1IWK4"/>
<dbReference type="FunFam" id="1.25.10.10:FF:000099">
    <property type="entry name" value="Deoxyhypusine hydroxylase"/>
    <property type="match status" value="1"/>
</dbReference>
<keyword evidence="3 9" id="KW-0479">Metal-binding</keyword>
<keyword evidence="8 9" id="KW-0386">Hypusine biosynthesis</keyword>
<keyword evidence="6 9" id="KW-0408">Iron</keyword>
<dbReference type="PANTHER" id="PTHR12697">
    <property type="entry name" value="PBS LYASE HEAT-LIKE PROTEIN"/>
    <property type="match status" value="1"/>
</dbReference>
<name>A0A4V1IWK4_9FUNG</name>
<keyword evidence="4" id="KW-0677">Repeat</keyword>
<dbReference type="Pfam" id="PF13646">
    <property type="entry name" value="HEAT_2"/>
    <property type="match status" value="3"/>
</dbReference>
<feature type="binding site" evidence="9">
    <location>
        <position position="62"/>
    </location>
    <ligand>
        <name>Fe cation</name>
        <dbReference type="ChEBI" id="CHEBI:24875"/>
        <label>1</label>
    </ligand>
</feature>
<feature type="binding site" evidence="9">
    <location>
        <position position="94"/>
    </location>
    <ligand>
        <name>Fe cation</name>
        <dbReference type="ChEBI" id="CHEBI:24875"/>
        <label>1</label>
    </ligand>
</feature>
<dbReference type="InterPro" id="IPR016024">
    <property type="entry name" value="ARM-type_fold"/>
</dbReference>
<dbReference type="EC" id="1.14.99.29" evidence="9"/>
<feature type="binding site" evidence="9">
    <location>
        <position position="223"/>
    </location>
    <ligand>
        <name>Fe cation</name>
        <dbReference type="ChEBI" id="CHEBI:24875"/>
        <label>2</label>
    </ligand>
</feature>
<feature type="binding site" evidence="9">
    <location>
        <position position="95"/>
    </location>
    <ligand>
        <name>Fe cation</name>
        <dbReference type="ChEBI" id="CHEBI:24875"/>
        <label>1</label>
    </ligand>
</feature>
<dbReference type="Gene3D" id="1.25.10.10">
    <property type="entry name" value="Leucine-rich Repeat Variant"/>
    <property type="match status" value="2"/>
</dbReference>
<evidence type="ECO:0000256" key="2">
    <source>
        <dbReference type="ARBA" id="ARBA00005041"/>
    </source>
</evidence>
<dbReference type="OrthoDB" id="421002at2759"/>
<sequence>MTARRDPQVVAKLDDILNNKSGDVPLHERFRALFTLKSLGDERSVDAIAKGFSDESALLKHELAYVLGQMKNAYALSTLAKVLADEEQDPMVRHEAAEAMGAIGHESSLPILEPFVSHPVKVIAETCELAVERIKYENSEAKKQELAAGESRATKSLYASVDPAPPAIGIEDTATLGSILLDPSRPLFERYRAMFALRNIGTEEAVLELAKGLKDDSALFRHEIAYVFGQLQHPASVPALVESLSETSEMGMVRHECAEALGSIATPDCLPVLRKFAQDPERVVRESCIVALDMFDYENSGELQYAKPLDEVTA</sequence>
<dbReference type="InterPro" id="IPR027517">
    <property type="entry name" value="Deoxyhypusine_hydroxylase"/>
</dbReference>
<comment type="subcellular location">
    <subcellularLocation>
        <location evidence="9">Cytoplasm</location>
    </subcellularLocation>
    <subcellularLocation>
        <location evidence="9">Nucleus</location>
    </subcellularLocation>
</comment>
<dbReference type="GO" id="GO:0005634">
    <property type="term" value="C:nucleus"/>
    <property type="evidence" value="ECO:0007669"/>
    <property type="project" value="UniProtKB-SubCell"/>
</dbReference>
<dbReference type="Proteomes" id="UP000271241">
    <property type="component" value="Unassembled WGS sequence"/>
</dbReference>
<evidence type="ECO:0000313" key="10">
    <source>
        <dbReference type="EMBL" id="RKP07869.1"/>
    </source>
</evidence>
<dbReference type="HAMAP" id="MF_03101">
    <property type="entry name" value="Deoxyhypusine_hydroxylase"/>
    <property type="match status" value="1"/>
</dbReference>
<dbReference type="InterPro" id="IPR011989">
    <property type="entry name" value="ARM-like"/>
</dbReference>
<comment type="pathway">
    <text evidence="2 9">Protein modification; eIF5A hypusination.</text>
</comment>
<keyword evidence="11" id="KW-1185">Reference proteome</keyword>
<evidence type="ECO:0000256" key="1">
    <source>
        <dbReference type="ARBA" id="ARBA00000068"/>
    </source>
</evidence>
<dbReference type="GO" id="GO:0005737">
    <property type="term" value="C:cytoplasm"/>
    <property type="evidence" value="ECO:0007669"/>
    <property type="project" value="UniProtKB-SubCell"/>
</dbReference>
<organism evidence="10 11">
    <name type="scientific">Thamnocephalis sphaerospora</name>
    <dbReference type="NCBI Taxonomy" id="78915"/>
    <lineage>
        <taxon>Eukaryota</taxon>
        <taxon>Fungi</taxon>
        <taxon>Fungi incertae sedis</taxon>
        <taxon>Zoopagomycota</taxon>
        <taxon>Zoopagomycotina</taxon>
        <taxon>Zoopagomycetes</taxon>
        <taxon>Zoopagales</taxon>
        <taxon>Sigmoideomycetaceae</taxon>
        <taxon>Thamnocephalis</taxon>
    </lineage>
</organism>
<accession>A0A4V1IWK4</accession>
<comment type="similarity">
    <text evidence="9">Belongs to the deoxyhypusine hydroxylase family.</text>
</comment>
<evidence type="ECO:0000256" key="8">
    <source>
        <dbReference type="ARBA" id="ARBA00023256"/>
    </source>
</evidence>
<evidence type="ECO:0000313" key="11">
    <source>
        <dbReference type="Proteomes" id="UP000271241"/>
    </source>
</evidence>
<feature type="binding site" evidence="9">
    <location>
        <position position="255"/>
    </location>
    <ligand>
        <name>Fe cation</name>
        <dbReference type="ChEBI" id="CHEBI:24875"/>
        <label>2</label>
    </ligand>
</feature>
<evidence type="ECO:0000256" key="5">
    <source>
        <dbReference type="ARBA" id="ARBA00023002"/>
    </source>
</evidence>
<dbReference type="UniPathway" id="UPA00354"/>
<protein>
    <recommendedName>
        <fullName evidence="9">Deoxyhypusine hydroxylase</fullName>
        <shortName evidence="9">DOHH</shortName>
        <ecNumber evidence="9">1.14.99.29</ecNumber>
    </recommendedName>
    <alternativeName>
        <fullName evidence="9">Deoxyhypusine dioxygenase</fullName>
    </alternativeName>
    <alternativeName>
        <fullName evidence="9">Deoxyhypusine monooxygenase</fullName>
    </alternativeName>
</protein>
<feature type="binding site" evidence="9">
    <location>
        <position position="256"/>
    </location>
    <ligand>
        <name>Fe cation</name>
        <dbReference type="ChEBI" id="CHEBI:24875"/>
        <label>2</label>
    </ligand>
</feature>
<keyword evidence="9" id="KW-0539">Nucleus</keyword>
<evidence type="ECO:0000256" key="3">
    <source>
        <dbReference type="ARBA" id="ARBA00022723"/>
    </source>
</evidence>
<evidence type="ECO:0000256" key="6">
    <source>
        <dbReference type="ARBA" id="ARBA00023004"/>
    </source>
</evidence>
<evidence type="ECO:0000256" key="7">
    <source>
        <dbReference type="ARBA" id="ARBA00023033"/>
    </source>
</evidence>
<dbReference type="SMART" id="SM00567">
    <property type="entry name" value="EZ_HEAT"/>
    <property type="match status" value="6"/>
</dbReference>
<dbReference type="EMBL" id="KZ992663">
    <property type="protein sequence ID" value="RKP07869.1"/>
    <property type="molecule type" value="Genomic_DNA"/>
</dbReference>
<dbReference type="GO" id="GO:0019135">
    <property type="term" value="F:deoxyhypusine monooxygenase activity"/>
    <property type="evidence" value="ECO:0007669"/>
    <property type="project" value="UniProtKB-UniRule"/>
</dbReference>
<gene>
    <name evidence="9" type="primary">LIA1</name>
    <name evidence="10" type="ORF">THASP1DRAFT_30324</name>
</gene>
<comment type="function">
    <text evidence="9">Catalyzes the hydroxylation of the N(6)-(4-aminobutyl)-L-lysine intermediate to form hypusine, an essential post-translational modification only found in mature eIF-5A factor.</text>
</comment>
<keyword evidence="5 9" id="KW-0560">Oxidoreductase</keyword>